<evidence type="ECO:0000256" key="2">
    <source>
        <dbReference type="ARBA" id="ARBA00004496"/>
    </source>
</evidence>
<evidence type="ECO:0000259" key="26">
    <source>
        <dbReference type="PROSITE" id="PS51462"/>
    </source>
</evidence>
<comment type="function">
    <text evidence="24">Oxidized purine nucleoside triphosphate hydrolase which is a prominent sanitizer of the oxidized nucleotide pool. Catalyzes the hydrolysis of 2-oxo-dATP (2-hydroxy-dATP) into 2-oxo-dAMP. Also has a significant hydrolase activity toward 2-oxo-ATP, 8-oxo-dGTP and 8-oxo-dATP. Through the hydrolysis of oxidized purine nucleoside triphosphates, prevents their incorporation into DNA and the subsequent transversions A:T to C:G and G:C to T:A. Also catalyzes the hydrolysis of methylated purine nucleoside triphosphate preventing their integration into DNA. Through this antimutagenic activity protects cells from oxidative stress.</text>
</comment>
<comment type="caution">
    <text evidence="27">The sequence shown here is derived from an EMBL/GenBank/DDBJ whole genome shotgun (WGS) entry which is preliminary data.</text>
</comment>
<evidence type="ECO:0000256" key="24">
    <source>
        <dbReference type="ARBA" id="ARBA00053094"/>
    </source>
</evidence>
<evidence type="ECO:0000256" key="9">
    <source>
        <dbReference type="ARBA" id="ARBA00022884"/>
    </source>
</evidence>
<comment type="subcellular location">
    <subcellularLocation>
        <location evidence="2">Cytoplasm</location>
    </subcellularLocation>
</comment>
<comment type="catalytic activity">
    <reaction evidence="11">
        <text>2-oxo-dATP + H2O = 2-oxo-dAMP + diphosphate + H(+)</text>
        <dbReference type="Rhea" id="RHEA:31583"/>
        <dbReference type="ChEBI" id="CHEBI:15377"/>
        <dbReference type="ChEBI" id="CHEBI:15378"/>
        <dbReference type="ChEBI" id="CHEBI:33019"/>
        <dbReference type="ChEBI" id="CHEBI:63212"/>
        <dbReference type="ChEBI" id="CHEBI:77897"/>
        <dbReference type="EC" id="3.6.1.56"/>
    </reaction>
    <physiologicalReaction direction="left-to-right" evidence="11">
        <dbReference type="Rhea" id="RHEA:31584"/>
    </physiologicalReaction>
</comment>
<dbReference type="InterPro" id="IPR003563">
    <property type="entry name" value="8ODP"/>
</dbReference>
<evidence type="ECO:0000256" key="13">
    <source>
        <dbReference type="ARBA" id="ARBA00024596"/>
    </source>
</evidence>
<name>A0ABS2L2A6_9MICO</name>
<evidence type="ECO:0000256" key="4">
    <source>
        <dbReference type="ARBA" id="ARBA00011245"/>
    </source>
</evidence>
<evidence type="ECO:0000256" key="25">
    <source>
        <dbReference type="RuleBase" id="RU003476"/>
    </source>
</evidence>
<evidence type="ECO:0000313" key="27">
    <source>
        <dbReference type="EMBL" id="MBM7471154.1"/>
    </source>
</evidence>
<evidence type="ECO:0000256" key="23">
    <source>
        <dbReference type="ARBA" id="ARBA00049032"/>
    </source>
</evidence>
<reference evidence="27 28" key="1">
    <citation type="submission" date="2021-01" db="EMBL/GenBank/DDBJ databases">
        <title>Sequencing the genomes of 1000 actinobacteria strains.</title>
        <authorList>
            <person name="Klenk H.-P."/>
        </authorList>
    </citation>
    <scope>NUCLEOTIDE SEQUENCE [LARGE SCALE GENOMIC DNA]</scope>
    <source>
        <strain evidence="27 28">DSM 13057</strain>
    </source>
</reference>
<proteinExistence type="inferred from homology"/>
<comment type="catalytic activity">
    <reaction evidence="12">
        <text>8-oxo-dGTP + H2O = 8-oxo-dGMP + diphosphate + H(+)</text>
        <dbReference type="Rhea" id="RHEA:31575"/>
        <dbReference type="ChEBI" id="CHEBI:15377"/>
        <dbReference type="ChEBI" id="CHEBI:15378"/>
        <dbReference type="ChEBI" id="CHEBI:33019"/>
        <dbReference type="ChEBI" id="CHEBI:63224"/>
        <dbReference type="ChEBI" id="CHEBI:77896"/>
    </reaction>
    <physiologicalReaction direction="left-to-right" evidence="12">
        <dbReference type="Rhea" id="RHEA:31576"/>
    </physiologicalReaction>
</comment>
<protein>
    <recommendedName>
        <fullName evidence="15">Oxidized purine nucleoside triphosphate hydrolase</fullName>
        <ecNumber evidence="14">3.6.1.56</ecNumber>
    </recommendedName>
    <alternativeName>
        <fullName evidence="19">2-hydroxy-dATP diphosphatase</fullName>
    </alternativeName>
    <alternativeName>
        <fullName evidence="18">7,8-dihydro-8-oxoguanine triphosphatase</fullName>
    </alternativeName>
    <alternativeName>
        <fullName evidence="17">8-oxo-dGTPase</fullName>
    </alternativeName>
    <alternativeName>
        <fullName evidence="20">Methylated purine nucleoside triphosphate hydrolase</fullName>
    </alternativeName>
    <alternativeName>
        <fullName evidence="16">Nucleoside diphosphate-linked moiety X motif 1</fullName>
    </alternativeName>
</protein>
<comment type="catalytic activity">
    <reaction evidence="21">
        <text>N(6)-methyl-ATP + H2O = N(6)-methyl-AMP + diphosphate + H(+)</text>
        <dbReference type="Rhea" id="RHEA:67608"/>
        <dbReference type="ChEBI" id="CHEBI:15377"/>
        <dbReference type="ChEBI" id="CHEBI:15378"/>
        <dbReference type="ChEBI" id="CHEBI:33019"/>
        <dbReference type="ChEBI" id="CHEBI:144842"/>
        <dbReference type="ChEBI" id="CHEBI:172873"/>
    </reaction>
    <physiologicalReaction direction="left-to-right" evidence="21">
        <dbReference type="Rhea" id="RHEA:67609"/>
    </physiologicalReaction>
</comment>
<keyword evidence="8" id="KW-0460">Magnesium</keyword>
<comment type="catalytic activity">
    <reaction evidence="10">
        <text>8-oxo-dATP + H2O = 8-oxo-dAMP + diphosphate + H(+)</text>
        <dbReference type="Rhea" id="RHEA:65396"/>
        <dbReference type="ChEBI" id="CHEBI:15377"/>
        <dbReference type="ChEBI" id="CHEBI:15378"/>
        <dbReference type="ChEBI" id="CHEBI:33019"/>
        <dbReference type="ChEBI" id="CHEBI:71361"/>
        <dbReference type="ChEBI" id="CHEBI:172871"/>
    </reaction>
    <physiologicalReaction direction="left-to-right" evidence="10">
        <dbReference type="Rhea" id="RHEA:65397"/>
    </physiologicalReaction>
</comment>
<dbReference type="PANTHER" id="PTHR43758">
    <property type="entry name" value="7,8-DIHYDRO-8-OXOGUANINE TRIPHOSPHATASE"/>
    <property type="match status" value="1"/>
</dbReference>
<dbReference type="PROSITE" id="PS51462">
    <property type="entry name" value="NUDIX"/>
    <property type="match status" value="1"/>
</dbReference>
<evidence type="ECO:0000256" key="16">
    <source>
        <dbReference type="ARBA" id="ARBA00029673"/>
    </source>
</evidence>
<feature type="domain" description="Nudix hydrolase" evidence="26">
    <location>
        <begin position="2"/>
        <end position="139"/>
    </location>
</feature>
<dbReference type="GO" id="GO:0035539">
    <property type="term" value="F:8-oxo-7,8-dihydrodeoxyguanosine triphosphate pyrophosphatase activity"/>
    <property type="evidence" value="ECO:0007669"/>
    <property type="project" value="UniProtKB-EC"/>
</dbReference>
<dbReference type="PRINTS" id="PR00502">
    <property type="entry name" value="NUDIXFAMILY"/>
</dbReference>
<gene>
    <name evidence="27" type="ORF">JOE66_000788</name>
</gene>
<evidence type="ECO:0000256" key="18">
    <source>
        <dbReference type="ARBA" id="ARBA00030682"/>
    </source>
</evidence>
<evidence type="ECO:0000256" key="14">
    <source>
        <dbReference type="ARBA" id="ARBA00026103"/>
    </source>
</evidence>
<comment type="subunit">
    <text evidence="4">Monomer.</text>
</comment>
<evidence type="ECO:0000256" key="22">
    <source>
        <dbReference type="ARBA" id="ARBA00048894"/>
    </source>
</evidence>
<comment type="catalytic activity">
    <reaction evidence="23">
        <text>N(6)-methyl-dATP + H2O = N(6)-methyl-dAMP + diphosphate + H(+)</text>
        <dbReference type="Rhea" id="RHEA:67604"/>
        <dbReference type="ChEBI" id="CHEBI:15377"/>
        <dbReference type="ChEBI" id="CHEBI:15378"/>
        <dbReference type="ChEBI" id="CHEBI:33019"/>
        <dbReference type="ChEBI" id="CHEBI:169976"/>
        <dbReference type="ChEBI" id="CHEBI:172872"/>
    </reaction>
    <physiologicalReaction direction="left-to-right" evidence="23">
        <dbReference type="Rhea" id="RHEA:67605"/>
    </physiologicalReaction>
</comment>
<dbReference type="PROSITE" id="PS00893">
    <property type="entry name" value="NUDIX_BOX"/>
    <property type="match status" value="1"/>
</dbReference>
<evidence type="ECO:0000256" key="11">
    <source>
        <dbReference type="ARBA" id="ARBA00024459"/>
    </source>
</evidence>
<dbReference type="PANTHER" id="PTHR43758:SF2">
    <property type="entry name" value="OXIDIZED PURINE NUCLEOSIDE TRIPHOSPHATE HYDROLASE"/>
    <property type="match status" value="1"/>
</dbReference>
<evidence type="ECO:0000256" key="21">
    <source>
        <dbReference type="ARBA" id="ARBA00048002"/>
    </source>
</evidence>
<evidence type="ECO:0000256" key="19">
    <source>
        <dbReference type="ARBA" id="ARBA00031927"/>
    </source>
</evidence>
<evidence type="ECO:0000256" key="6">
    <source>
        <dbReference type="ARBA" id="ARBA00022723"/>
    </source>
</evidence>
<comment type="similarity">
    <text evidence="3 25">Belongs to the Nudix hydrolase family.</text>
</comment>
<evidence type="ECO:0000256" key="7">
    <source>
        <dbReference type="ARBA" id="ARBA00022801"/>
    </source>
</evidence>
<evidence type="ECO:0000313" key="28">
    <source>
        <dbReference type="Proteomes" id="UP000776164"/>
    </source>
</evidence>
<sequence>MAGYQVCVCYLTRERPDGRREVLLGRKLTGLGIGKVVGPGGKIELGESAREAIVREVWEETGIRVAPDDLREAGYLRYEFPHKPSWSQDSTVFVCEVWEGEAVASAELVPEWFALDELPVAEMWDDAKHWLPRVLGGERVDAWFSFNADNATVADSLIQ</sequence>
<dbReference type="CDD" id="cd03427">
    <property type="entry name" value="NUDIX_MTH1_Nudt1"/>
    <property type="match status" value="1"/>
</dbReference>
<dbReference type="Pfam" id="PF00293">
    <property type="entry name" value="NUDIX"/>
    <property type="match status" value="1"/>
</dbReference>
<dbReference type="InterPro" id="IPR020084">
    <property type="entry name" value="NUDIX_hydrolase_CS"/>
</dbReference>
<evidence type="ECO:0000256" key="20">
    <source>
        <dbReference type="ARBA" id="ARBA00032071"/>
    </source>
</evidence>
<comment type="cofactor">
    <cofactor evidence="1">
        <name>Mg(2+)</name>
        <dbReference type="ChEBI" id="CHEBI:18420"/>
    </cofactor>
</comment>
<evidence type="ECO:0000256" key="3">
    <source>
        <dbReference type="ARBA" id="ARBA00005582"/>
    </source>
</evidence>
<dbReference type="Proteomes" id="UP000776164">
    <property type="component" value="Unassembled WGS sequence"/>
</dbReference>
<keyword evidence="6" id="KW-0479">Metal-binding</keyword>
<dbReference type="EMBL" id="JAFBBU010000001">
    <property type="protein sequence ID" value="MBM7471154.1"/>
    <property type="molecule type" value="Genomic_DNA"/>
</dbReference>
<dbReference type="InterPro" id="IPR020476">
    <property type="entry name" value="Nudix_hydrolase"/>
</dbReference>
<evidence type="ECO:0000256" key="1">
    <source>
        <dbReference type="ARBA" id="ARBA00001946"/>
    </source>
</evidence>
<keyword evidence="7 25" id="KW-0378">Hydrolase</keyword>
<keyword evidence="5" id="KW-0963">Cytoplasm</keyword>
<dbReference type="RefSeq" id="WP_205106954.1">
    <property type="nucleotide sequence ID" value="NZ_BAAAHT010000017.1"/>
</dbReference>
<dbReference type="Gene3D" id="3.90.79.10">
    <property type="entry name" value="Nucleoside Triphosphate Pyrophosphohydrolase"/>
    <property type="match status" value="1"/>
</dbReference>
<comment type="catalytic activity">
    <reaction evidence="13">
        <text>2-oxo-ATP + H2O = 2-oxo-AMP + diphosphate + H(+)</text>
        <dbReference type="Rhea" id="RHEA:67392"/>
        <dbReference type="ChEBI" id="CHEBI:15377"/>
        <dbReference type="ChEBI" id="CHEBI:15378"/>
        <dbReference type="ChEBI" id="CHEBI:33019"/>
        <dbReference type="ChEBI" id="CHEBI:71395"/>
        <dbReference type="ChEBI" id="CHEBI:172878"/>
    </reaction>
    <physiologicalReaction direction="left-to-right" evidence="13">
        <dbReference type="Rhea" id="RHEA:67393"/>
    </physiologicalReaction>
</comment>
<dbReference type="SUPFAM" id="SSF55811">
    <property type="entry name" value="Nudix"/>
    <property type="match status" value="1"/>
</dbReference>
<dbReference type="InterPro" id="IPR000086">
    <property type="entry name" value="NUDIX_hydrolase_dom"/>
</dbReference>
<evidence type="ECO:0000256" key="8">
    <source>
        <dbReference type="ARBA" id="ARBA00022842"/>
    </source>
</evidence>
<accession>A0ABS2L2A6</accession>
<evidence type="ECO:0000256" key="12">
    <source>
        <dbReference type="ARBA" id="ARBA00024486"/>
    </source>
</evidence>
<organism evidence="27 28">
    <name type="scientific">Subtercola frigoramans</name>
    <dbReference type="NCBI Taxonomy" id="120298"/>
    <lineage>
        <taxon>Bacteria</taxon>
        <taxon>Bacillati</taxon>
        <taxon>Actinomycetota</taxon>
        <taxon>Actinomycetes</taxon>
        <taxon>Micrococcales</taxon>
        <taxon>Microbacteriaceae</taxon>
        <taxon>Subtercola</taxon>
    </lineage>
</organism>
<dbReference type="EC" id="3.6.1.56" evidence="14"/>
<keyword evidence="28" id="KW-1185">Reference proteome</keyword>
<dbReference type="PRINTS" id="PR01403">
    <property type="entry name" value="8OXTPHPHTASE"/>
</dbReference>
<evidence type="ECO:0000256" key="15">
    <source>
        <dbReference type="ARBA" id="ARBA00026218"/>
    </source>
</evidence>
<keyword evidence="9" id="KW-0694">RNA-binding</keyword>
<evidence type="ECO:0000256" key="5">
    <source>
        <dbReference type="ARBA" id="ARBA00022490"/>
    </source>
</evidence>
<evidence type="ECO:0000256" key="10">
    <source>
        <dbReference type="ARBA" id="ARBA00024448"/>
    </source>
</evidence>
<comment type="catalytic activity">
    <reaction evidence="22">
        <text>O(6)-methyl-dGTP + H2O = O(6)-methyl-dGMP + diphosphate + H(+)</text>
        <dbReference type="Rhea" id="RHEA:67600"/>
        <dbReference type="ChEBI" id="CHEBI:15377"/>
        <dbReference type="ChEBI" id="CHEBI:15378"/>
        <dbReference type="ChEBI" id="CHEBI:33019"/>
        <dbReference type="ChEBI" id="CHEBI:169974"/>
        <dbReference type="ChEBI" id="CHEBI:169975"/>
    </reaction>
    <physiologicalReaction direction="left-to-right" evidence="22">
        <dbReference type="Rhea" id="RHEA:67601"/>
    </physiologicalReaction>
</comment>
<evidence type="ECO:0000256" key="17">
    <source>
        <dbReference type="ARBA" id="ARBA00030634"/>
    </source>
</evidence>
<dbReference type="InterPro" id="IPR015797">
    <property type="entry name" value="NUDIX_hydrolase-like_dom_sf"/>
</dbReference>